<dbReference type="Proteomes" id="UP001146351">
    <property type="component" value="Unassembled WGS sequence"/>
</dbReference>
<dbReference type="PANTHER" id="PTHR38111:SF11">
    <property type="entry name" value="TRANSCRIPTION FACTOR DOMAIN-CONTAINING PROTEIN-RELATED"/>
    <property type="match status" value="1"/>
</dbReference>
<reference evidence="5" key="2">
    <citation type="journal article" date="2023" name="IMA Fungus">
        <title>Comparative genomic study of the Penicillium genus elucidates a diverse pangenome and 15 lateral gene transfer events.</title>
        <authorList>
            <person name="Petersen C."/>
            <person name="Sorensen T."/>
            <person name="Nielsen M.R."/>
            <person name="Sondergaard T.E."/>
            <person name="Sorensen J.L."/>
            <person name="Fitzpatrick D.A."/>
            <person name="Frisvad J.C."/>
            <person name="Nielsen K.L."/>
        </authorList>
    </citation>
    <scope>NUCLEOTIDE SEQUENCE</scope>
    <source>
        <strain evidence="5">IBT 21917</strain>
    </source>
</reference>
<name>A0A9W9LRB9_9EURO</name>
<sequence>MPGKPWSSRGCRNCRSRKIKVRVIPSSPSMHTKDMIQCDEQQPECAACVKRGIKCGRPDQLRILFHQSDLSGDAKSKPAKGSSNQVQFAKRPRALVWQESVDSTFVYRAQLFGQYMDCYFPIQLAGALGNDPLHHLLRNFTYLPNKTKMLEHAISAASCVFMGKIRHDTTLLQEGLLLYNSAVRHMSQTINQKGYCDELVYAAAIFLAIEEVHCPGGLQAWIAHVHGLNALFKMCYPRIQSNHLLRAIYECCEIGQTLSSTIGTGGLAHPNDIVVRKSRQDPFGELLSIFSELSPAFKRAPSLDSADAGETEALLQNCLFHQTKIFDWYARRLEEIGGEPSKTSINLCPELSAEHLFGPAYLFSSLDNAKLHIMYWTIQGMTEDLISQVARHVTSHTADSATGSADHESSLLIFYMDEVSRAMPYILQDSMKAWGARSVLFFAGQICQAYLKISDWQKFVWSQKVLNRMGDFGMESAIRIGDVFWKLAVVSNPTLLPSEKTSEETGESWWEQVMMNIELTGARDSPRLMAEGMDASVE</sequence>
<dbReference type="GO" id="GO:0008270">
    <property type="term" value="F:zinc ion binding"/>
    <property type="evidence" value="ECO:0007669"/>
    <property type="project" value="InterPro"/>
</dbReference>
<evidence type="ECO:0000256" key="3">
    <source>
        <dbReference type="ARBA" id="ARBA00023163"/>
    </source>
</evidence>
<dbReference type="CDD" id="cd00067">
    <property type="entry name" value="GAL4"/>
    <property type="match status" value="1"/>
</dbReference>
<evidence type="ECO:0000313" key="6">
    <source>
        <dbReference type="Proteomes" id="UP001146351"/>
    </source>
</evidence>
<protein>
    <recommendedName>
        <fullName evidence="7">Zn(2)-C6 fungal-type domain-containing protein</fullName>
    </recommendedName>
</protein>
<evidence type="ECO:0008006" key="7">
    <source>
        <dbReference type="Google" id="ProtNLM"/>
    </source>
</evidence>
<dbReference type="InterPro" id="IPR001138">
    <property type="entry name" value="Zn2Cys6_DnaBD"/>
</dbReference>
<evidence type="ECO:0000256" key="2">
    <source>
        <dbReference type="ARBA" id="ARBA00023125"/>
    </source>
</evidence>
<keyword evidence="6" id="KW-1185">Reference proteome</keyword>
<keyword evidence="4" id="KW-0539">Nucleus</keyword>
<accession>A0A9W9LRB9</accession>
<dbReference type="GO" id="GO:0003677">
    <property type="term" value="F:DNA binding"/>
    <property type="evidence" value="ECO:0007669"/>
    <property type="project" value="UniProtKB-KW"/>
</dbReference>
<dbReference type="EMBL" id="JAPQKO010000003">
    <property type="protein sequence ID" value="KAJ5172225.1"/>
    <property type="molecule type" value="Genomic_DNA"/>
</dbReference>
<dbReference type="GO" id="GO:0000981">
    <property type="term" value="F:DNA-binding transcription factor activity, RNA polymerase II-specific"/>
    <property type="evidence" value="ECO:0007669"/>
    <property type="project" value="InterPro"/>
</dbReference>
<evidence type="ECO:0000256" key="4">
    <source>
        <dbReference type="ARBA" id="ARBA00023242"/>
    </source>
</evidence>
<keyword evidence="3" id="KW-0804">Transcription</keyword>
<reference evidence="5" key="1">
    <citation type="submission" date="2022-11" db="EMBL/GenBank/DDBJ databases">
        <authorList>
            <person name="Petersen C."/>
        </authorList>
    </citation>
    <scope>NUCLEOTIDE SEQUENCE</scope>
    <source>
        <strain evidence="5">IBT 21917</strain>
    </source>
</reference>
<dbReference type="Gene3D" id="4.10.240.10">
    <property type="entry name" value="Zn(2)-C6 fungal-type DNA-binding domain"/>
    <property type="match status" value="1"/>
</dbReference>
<organism evidence="5 6">
    <name type="scientific">Penicillium capsulatum</name>
    <dbReference type="NCBI Taxonomy" id="69766"/>
    <lineage>
        <taxon>Eukaryota</taxon>
        <taxon>Fungi</taxon>
        <taxon>Dikarya</taxon>
        <taxon>Ascomycota</taxon>
        <taxon>Pezizomycotina</taxon>
        <taxon>Eurotiomycetes</taxon>
        <taxon>Eurotiomycetidae</taxon>
        <taxon>Eurotiales</taxon>
        <taxon>Aspergillaceae</taxon>
        <taxon>Penicillium</taxon>
    </lineage>
</organism>
<comment type="caution">
    <text evidence="5">The sequence shown here is derived from an EMBL/GenBank/DDBJ whole genome shotgun (WGS) entry which is preliminary data.</text>
</comment>
<gene>
    <name evidence="5" type="ORF">N7492_004818</name>
</gene>
<dbReference type="InterPro" id="IPR053178">
    <property type="entry name" value="Osmoadaptation_assoc"/>
</dbReference>
<dbReference type="PANTHER" id="PTHR38111">
    <property type="entry name" value="ZN(2)-C6 FUNGAL-TYPE DOMAIN-CONTAINING PROTEIN-RELATED"/>
    <property type="match status" value="1"/>
</dbReference>
<evidence type="ECO:0000313" key="5">
    <source>
        <dbReference type="EMBL" id="KAJ5172225.1"/>
    </source>
</evidence>
<dbReference type="AlphaFoldDB" id="A0A9W9LRB9"/>
<proteinExistence type="predicted"/>
<keyword evidence="1" id="KW-0805">Transcription regulation</keyword>
<evidence type="ECO:0000256" key="1">
    <source>
        <dbReference type="ARBA" id="ARBA00023015"/>
    </source>
</evidence>
<keyword evidence="2" id="KW-0238">DNA-binding</keyword>
<dbReference type="InterPro" id="IPR036864">
    <property type="entry name" value="Zn2-C6_fun-type_DNA-bd_sf"/>
</dbReference>
<dbReference type="OrthoDB" id="4491390at2759"/>